<evidence type="ECO:0000313" key="3">
    <source>
        <dbReference type="WBParaSite" id="maker-uti_cns_0028747-snap-gene-0.2-mRNA-1"/>
    </source>
</evidence>
<evidence type="ECO:0000256" key="1">
    <source>
        <dbReference type="SAM" id="MobiDB-lite"/>
    </source>
</evidence>
<organism evidence="2 3">
    <name type="scientific">Macrostomum lignano</name>
    <dbReference type="NCBI Taxonomy" id="282301"/>
    <lineage>
        <taxon>Eukaryota</taxon>
        <taxon>Metazoa</taxon>
        <taxon>Spiralia</taxon>
        <taxon>Lophotrochozoa</taxon>
        <taxon>Platyhelminthes</taxon>
        <taxon>Rhabditophora</taxon>
        <taxon>Macrostomorpha</taxon>
        <taxon>Macrostomida</taxon>
        <taxon>Macrostomidae</taxon>
        <taxon>Macrostomum</taxon>
    </lineage>
</organism>
<dbReference type="Proteomes" id="UP000095280">
    <property type="component" value="Unplaced"/>
</dbReference>
<accession>A0A1I8IYP6</accession>
<feature type="region of interest" description="Disordered" evidence="1">
    <location>
        <begin position="150"/>
        <end position="188"/>
    </location>
</feature>
<feature type="region of interest" description="Disordered" evidence="1">
    <location>
        <begin position="1"/>
        <end position="24"/>
    </location>
</feature>
<sequence>MGGRGRWEERMGRESGSRRKMMTDEAERLRCKMQSHLFQEGGCGIAAGADAAADDVAAAVGPLPSNRCGGPAAPTEARPPPLQPQKPWSEAEDDHANPCKAVMFMGDIALDEDDVRILRRNGVLDGKEPPASAKKATTAEELQAHLGQFADIDSDLLTSATTPRPRGRRPRHRDRSRRRGRRRRNATR</sequence>
<name>A0A1I8IYP6_9PLAT</name>
<keyword evidence="2" id="KW-1185">Reference proteome</keyword>
<dbReference type="AlphaFoldDB" id="A0A1I8IYP6"/>
<protein>
    <submittedName>
        <fullName evidence="3">DRY_EERY domain-containing protein</fullName>
    </submittedName>
</protein>
<evidence type="ECO:0000313" key="2">
    <source>
        <dbReference type="Proteomes" id="UP000095280"/>
    </source>
</evidence>
<feature type="compositionally biased region" description="Basic residues" evidence="1">
    <location>
        <begin position="165"/>
        <end position="188"/>
    </location>
</feature>
<dbReference type="WBParaSite" id="maker-uti_cns_0028747-snap-gene-0.2-mRNA-1">
    <property type="protein sequence ID" value="maker-uti_cns_0028747-snap-gene-0.2-mRNA-1"/>
    <property type="gene ID" value="maker-uti_cns_0028747-snap-gene-0.2"/>
</dbReference>
<proteinExistence type="predicted"/>
<reference evidence="3" key="1">
    <citation type="submission" date="2016-11" db="UniProtKB">
        <authorList>
            <consortium name="WormBaseParasite"/>
        </authorList>
    </citation>
    <scope>IDENTIFICATION</scope>
</reference>
<feature type="region of interest" description="Disordered" evidence="1">
    <location>
        <begin position="64"/>
        <end position="94"/>
    </location>
</feature>